<evidence type="ECO:0000313" key="3">
    <source>
        <dbReference type="Proteomes" id="UP000886817"/>
    </source>
</evidence>
<gene>
    <name evidence="2" type="ORF">IAA45_11900</name>
</gene>
<organism evidence="2 3">
    <name type="scientific">Candidatus Blautia gallistercoris</name>
    <dbReference type="NCBI Taxonomy" id="2838490"/>
    <lineage>
        <taxon>Bacteria</taxon>
        <taxon>Bacillati</taxon>
        <taxon>Bacillota</taxon>
        <taxon>Clostridia</taxon>
        <taxon>Lachnospirales</taxon>
        <taxon>Lachnospiraceae</taxon>
        <taxon>Blautia</taxon>
    </lineage>
</organism>
<reference evidence="2" key="2">
    <citation type="submission" date="2021-04" db="EMBL/GenBank/DDBJ databases">
        <authorList>
            <person name="Gilroy R."/>
        </authorList>
    </citation>
    <scope>NUCLEOTIDE SEQUENCE</scope>
    <source>
        <strain evidence="2">ChiSjej1B19-8411</strain>
    </source>
</reference>
<comment type="caution">
    <text evidence="2">The sequence shown here is derived from an EMBL/GenBank/DDBJ whole genome shotgun (WGS) entry which is preliminary data.</text>
</comment>
<feature type="transmembrane region" description="Helical" evidence="1">
    <location>
        <begin position="71"/>
        <end position="90"/>
    </location>
</feature>
<dbReference type="AlphaFoldDB" id="A0A9D2B4P5"/>
<accession>A0A9D2B4P5</accession>
<keyword evidence="1" id="KW-0472">Membrane</keyword>
<dbReference type="InterPro" id="IPR021215">
    <property type="entry name" value="DUF2752"/>
</dbReference>
<keyword evidence="1" id="KW-0812">Transmembrane</keyword>
<protein>
    <submittedName>
        <fullName evidence="2">DUF2752 domain-containing protein</fullName>
    </submittedName>
</protein>
<dbReference type="EMBL" id="DXEX01000252">
    <property type="protein sequence ID" value="HIX60401.1"/>
    <property type="molecule type" value="Genomic_DNA"/>
</dbReference>
<sequence length="138" mass="15720">MKRKMDCLQFQIYLLGWAALLLGLLFYLVWINSGMFQQVPCAFYRLTGFYCPGCGGTRALLSLLQGYVLQALWYHVTVVYGAILYVLYMLTNSVELLSGGRLPVGMKYRNGYLYVALVLMALHVLIKNLLLHVWGIPM</sequence>
<dbReference type="Proteomes" id="UP000886817">
    <property type="component" value="Unassembled WGS sequence"/>
</dbReference>
<feature type="transmembrane region" description="Helical" evidence="1">
    <location>
        <begin position="111"/>
        <end position="134"/>
    </location>
</feature>
<keyword evidence="1" id="KW-1133">Transmembrane helix</keyword>
<name>A0A9D2B4P5_9FIRM</name>
<dbReference type="Pfam" id="PF10825">
    <property type="entry name" value="DUF2752"/>
    <property type="match status" value="1"/>
</dbReference>
<feature type="transmembrane region" description="Helical" evidence="1">
    <location>
        <begin position="12"/>
        <end position="30"/>
    </location>
</feature>
<proteinExistence type="predicted"/>
<evidence type="ECO:0000256" key="1">
    <source>
        <dbReference type="SAM" id="Phobius"/>
    </source>
</evidence>
<reference evidence="2" key="1">
    <citation type="journal article" date="2021" name="PeerJ">
        <title>Extensive microbial diversity within the chicken gut microbiome revealed by metagenomics and culture.</title>
        <authorList>
            <person name="Gilroy R."/>
            <person name="Ravi A."/>
            <person name="Getino M."/>
            <person name="Pursley I."/>
            <person name="Horton D.L."/>
            <person name="Alikhan N.F."/>
            <person name="Baker D."/>
            <person name="Gharbi K."/>
            <person name="Hall N."/>
            <person name="Watson M."/>
            <person name="Adriaenssens E.M."/>
            <person name="Foster-Nyarko E."/>
            <person name="Jarju S."/>
            <person name="Secka A."/>
            <person name="Antonio M."/>
            <person name="Oren A."/>
            <person name="Chaudhuri R.R."/>
            <person name="La Ragione R."/>
            <person name="Hildebrand F."/>
            <person name="Pallen M.J."/>
        </authorList>
    </citation>
    <scope>NUCLEOTIDE SEQUENCE</scope>
    <source>
        <strain evidence="2">ChiSjej1B19-8411</strain>
    </source>
</reference>
<evidence type="ECO:0000313" key="2">
    <source>
        <dbReference type="EMBL" id="HIX60401.1"/>
    </source>
</evidence>